<reference evidence="1 2" key="1">
    <citation type="submission" date="2023-11" db="EMBL/GenBank/DDBJ databases">
        <title>Draft genome of Azohydromonas lata strain H1 (DSM1123), a polyhydroxyalkanoate producer.</title>
        <authorList>
            <person name="Traversa D."/>
            <person name="D'Addabbo P."/>
            <person name="Pazzani C."/>
            <person name="Manzari C."/>
            <person name="Chiara M."/>
            <person name="Scrascia M."/>
        </authorList>
    </citation>
    <scope>NUCLEOTIDE SEQUENCE [LARGE SCALE GENOMIC DNA]</scope>
    <source>
        <strain evidence="1 2">H1</strain>
    </source>
</reference>
<evidence type="ECO:0000313" key="1">
    <source>
        <dbReference type="EMBL" id="MDZ5458068.1"/>
    </source>
</evidence>
<proteinExistence type="predicted"/>
<accession>A0ABU5IG29</accession>
<comment type="caution">
    <text evidence="1">The sequence shown here is derived from an EMBL/GenBank/DDBJ whole genome shotgun (WGS) entry which is preliminary data.</text>
</comment>
<sequence length="40" mass="4091">MVERSLAQALEGGAIDIDCRSPGGASLTEEMPAIGNVMSL</sequence>
<protein>
    <submittedName>
        <fullName evidence="1">Uncharacterized protein</fullName>
    </submittedName>
</protein>
<dbReference type="RefSeq" id="WP_322466246.1">
    <property type="nucleotide sequence ID" value="NZ_JAXOJX010000025.1"/>
</dbReference>
<organism evidence="1 2">
    <name type="scientific">Azohydromonas lata</name>
    <dbReference type="NCBI Taxonomy" id="45677"/>
    <lineage>
        <taxon>Bacteria</taxon>
        <taxon>Pseudomonadati</taxon>
        <taxon>Pseudomonadota</taxon>
        <taxon>Betaproteobacteria</taxon>
        <taxon>Burkholderiales</taxon>
        <taxon>Sphaerotilaceae</taxon>
        <taxon>Azohydromonas</taxon>
    </lineage>
</organism>
<keyword evidence="2" id="KW-1185">Reference proteome</keyword>
<evidence type="ECO:0000313" key="2">
    <source>
        <dbReference type="Proteomes" id="UP001293718"/>
    </source>
</evidence>
<dbReference type="EMBL" id="JAXOJX010000025">
    <property type="protein sequence ID" value="MDZ5458068.1"/>
    <property type="molecule type" value="Genomic_DNA"/>
</dbReference>
<gene>
    <name evidence="1" type="ORF">SM757_15930</name>
</gene>
<name>A0ABU5IG29_9BURK</name>
<dbReference type="Proteomes" id="UP001293718">
    <property type="component" value="Unassembled WGS sequence"/>
</dbReference>